<evidence type="ECO:0000313" key="3">
    <source>
        <dbReference type="Proteomes" id="UP000663848"/>
    </source>
</evidence>
<dbReference type="Proteomes" id="UP000663862">
    <property type="component" value="Unassembled WGS sequence"/>
</dbReference>
<sequence>IMNWWLALIDCERLYSWSIKRFIVQHQTTIAQRSNPDIFRQKLIVAAHVEENRSSS</sequence>
<dbReference type="AlphaFoldDB" id="A0A821NSA3"/>
<proteinExistence type="predicted"/>
<feature type="non-terminal residue" evidence="2">
    <location>
        <position position="1"/>
    </location>
</feature>
<name>A0A821NSA3_9BILA</name>
<accession>A0A821NSA3</accession>
<evidence type="ECO:0000313" key="1">
    <source>
        <dbReference type="EMBL" id="CAF4568244.1"/>
    </source>
</evidence>
<dbReference type="EMBL" id="CAJOBR010004649">
    <property type="protein sequence ID" value="CAF4789934.1"/>
    <property type="molecule type" value="Genomic_DNA"/>
</dbReference>
<evidence type="ECO:0000313" key="2">
    <source>
        <dbReference type="EMBL" id="CAF4789934.1"/>
    </source>
</evidence>
<dbReference type="Proteomes" id="UP000663848">
    <property type="component" value="Unassembled WGS sequence"/>
</dbReference>
<gene>
    <name evidence="2" type="ORF">QYT958_LOCUS23221</name>
    <name evidence="1" type="ORF">TSG867_LOCUS25777</name>
</gene>
<organism evidence="2 3">
    <name type="scientific">Rotaria socialis</name>
    <dbReference type="NCBI Taxonomy" id="392032"/>
    <lineage>
        <taxon>Eukaryota</taxon>
        <taxon>Metazoa</taxon>
        <taxon>Spiralia</taxon>
        <taxon>Gnathifera</taxon>
        <taxon>Rotifera</taxon>
        <taxon>Eurotatoria</taxon>
        <taxon>Bdelloidea</taxon>
        <taxon>Philodinida</taxon>
        <taxon>Philodinidae</taxon>
        <taxon>Rotaria</taxon>
    </lineage>
</organism>
<protein>
    <submittedName>
        <fullName evidence="2">Uncharacterized protein</fullName>
    </submittedName>
</protein>
<comment type="caution">
    <text evidence="2">The sequence shown here is derived from an EMBL/GenBank/DDBJ whole genome shotgun (WGS) entry which is preliminary data.</text>
</comment>
<reference evidence="2" key="1">
    <citation type="submission" date="2021-02" db="EMBL/GenBank/DDBJ databases">
        <authorList>
            <person name="Nowell W R."/>
        </authorList>
    </citation>
    <scope>NUCLEOTIDE SEQUENCE</scope>
</reference>
<dbReference type="EMBL" id="CAJOBQ010002582">
    <property type="protein sequence ID" value="CAF4568244.1"/>
    <property type="molecule type" value="Genomic_DNA"/>
</dbReference>